<comment type="caution">
    <text evidence="1">The sequence shown here is derived from an EMBL/GenBank/DDBJ whole genome shotgun (WGS) entry which is preliminary data.</text>
</comment>
<dbReference type="AlphaFoldDB" id="A0A6G0M9Y1"/>
<evidence type="ECO:0000313" key="2">
    <source>
        <dbReference type="Proteomes" id="UP000476176"/>
    </source>
</evidence>
<reference evidence="1 2" key="1">
    <citation type="submission" date="2018-09" db="EMBL/GenBank/DDBJ databases">
        <title>Genomic investigation of the strawberry pathogen Phytophthora fragariae indicates pathogenicity is determined by transcriptional variation in three key races.</title>
        <authorList>
            <person name="Adams T.M."/>
            <person name="Armitage A.D."/>
            <person name="Sobczyk M.K."/>
            <person name="Bates H.J."/>
            <person name="Dunwell J.M."/>
            <person name="Nellist C.F."/>
            <person name="Harrison R.J."/>
        </authorList>
    </citation>
    <scope>NUCLEOTIDE SEQUENCE [LARGE SCALE GENOMIC DNA]</scope>
    <source>
        <strain evidence="1 2">BC-23</strain>
    </source>
</reference>
<name>A0A6G0M9Y1_9STRA</name>
<sequence>MPSSPHRRRRARRPRTARAWPCPRRGALLPPLLRPAWPTGWWRALRPALRHPQSLELVDLHGLDVRTVRRHPLSRSRRVDLAALLQSWPPPCASLRAAVSPPPPATER</sequence>
<gene>
    <name evidence="1" type="ORF">PF004_g31484</name>
</gene>
<dbReference type="EMBL" id="QXGC01007897">
    <property type="protein sequence ID" value="KAE9159602.1"/>
    <property type="molecule type" value="Genomic_DNA"/>
</dbReference>
<proteinExistence type="predicted"/>
<feature type="non-terminal residue" evidence="1">
    <location>
        <position position="108"/>
    </location>
</feature>
<accession>A0A6G0M9Y1</accession>
<evidence type="ECO:0000313" key="1">
    <source>
        <dbReference type="EMBL" id="KAE9159602.1"/>
    </source>
</evidence>
<protein>
    <submittedName>
        <fullName evidence="1">Uncharacterized protein</fullName>
    </submittedName>
</protein>
<organism evidence="1 2">
    <name type="scientific">Phytophthora fragariae</name>
    <dbReference type="NCBI Taxonomy" id="53985"/>
    <lineage>
        <taxon>Eukaryota</taxon>
        <taxon>Sar</taxon>
        <taxon>Stramenopiles</taxon>
        <taxon>Oomycota</taxon>
        <taxon>Peronosporomycetes</taxon>
        <taxon>Peronosporales</taxon>
        <taxon>Peronosporaceae</taxon>
        <taxon>Phytophthora</taxon>
    </lineage>
</organism>
<dbReference type="Proteomes" id="UP000476176">
    <property type="component" value="Unassembled WGS sequence"/>
</dbReference>